<evidence type="ECO:0000256" key="7">
    <source>
        <dbReference type="ARBA" id="ARBA00022840"/>
    </source>
</evidence>
<dbReference type="Pfam" id="PF02518">
    <property type="entry name" value="HATPase_c"/>
    <property type="match status" value="1"/>
</dbReference>
<dbReference type="SMART" id="SM00448">
    <property type="entry name" value="REC"/>
    <property type="match status" value="1"/>
</dbReference>
<sequence>MTPTSTQCRETREVHPHRRDDETMSFDNASASLLRALVHAAPDGIFLVDRHQRIALFNPACEGLFGWSAREALGEDVATLIPDWRQQPALRSQVQARRRDGTTLTVTLATAASAADAASIVATVRERDITEQSRAERAIREADARVATLIQTVDNGVILTDRLGRIKTFNLACRRLFGYQADEVIDRHISMLAPAANADAIQSLLRRGNQADEHGRIGTVRGMTGLRRDGGTFPMELSAGTTVQDGEPVFVVAIQDLTDRKHTEERLAQAQKMEIVGQLSGGIAHDFNNLLTVIVGNAEFLADQLKARQDLRGLACEISRAGQRGAELTQRLLAFSRRQTLKPVAVDCNELVSSMHDLLRRTLREDIVIDIAFGAELCAAFADPAQLESAILNLSLNAQDAMLGGGRLSITTANVTLDASYQSLNQDVRPGDYVLIAITDNGSGMSKEVLDRVFEPFYTTKEVGKGSGLGLSMVYGFVKQSNGHVSLYSEPGLGTTVRLYLPAVAAGRPTGPERPDSVERLASRGEVVLIVEDDPFVRSYAVMCLRSLGYGVIAASDGAGALQTLDDDTHFDILFTDVVMPGGISGWELAETASRRRPDLRVLLTSGYALETIAGRSHGREHLAILTKPYRKADLARKLREVVESSPPAAICREC</sequence>
<dbReference type="Gene3D" id="3.40.50.2300">
    <property type="match status" value="1"/>
</dbReference>
<dbReference type="AlphaFoldDB" id="Q2IY56"/>
<name>Q2IY56_RHOP2</name>
<evidence type="ECO:0000259" key="12">
    <source>
        <dbReference type="PROSITE" id="PS50110"/>
    </source>
</evidence>
<dbReference type="SUPFAM" id="SSF55785">
    <property type="entry name" value="PYP-like sensor domain (PAS domain)"/>
    <property type="match status" value="2"/>
</dbReference>
<evidence type="ECO:0000256" key="6">
    <source>
        <dbReference type="ARBA" id="ARBA00022777"/>
    </source>
</evidence>
<evidence type="ECO:0000256" key="1">
    <source>
        <dbReference type="ARBA" id="ARBA00000085"/>
    </source>
</evidence>
<dbReference type="PROSITE" id="PS50112">
    <property type="entry name" value="PAS"/>
    <property type="match status" value="2"/>
</dbReference>
<keyword evidence="6 14" id="KW-0418">Kinase</keyword>
<dbReference type="InterPro" id="IPR011006">
    <property type="entry name" value="CheY-like_superfamily"/>
</dbReference>
<feature type="modified residue" description="4-aspartylphosphate" evidence="9">
    <location>
        <position position="577"/>
    </location>
</feature>
<dbReference type="PANTHER" id="PTHR43065:SF42">
    <property type="entry name" value="TWO-COMPONENT SENSOR PPRA"/>
    <property type="match status" value="1"/>
</dbReference>
<reference evidence="14 15" key="1">
    <citation type="submission" date="2006-01" db="EMBL/GenBank/DDBJ databases">
        <title>Complete sequence of Rhodopseudomonas palustris HaA2.</title>
        <authorList>
            <consortium name="US DOE Joint Genome Institute"/>
            <person name="Copeland A."/>
            <person name="Lucas S."/>
            <person name="Lapidus A."/>
            <person name="Barry K."/>
            <person name="Detter J.C."/>
            <person name="Glavina T."/>
            <person name="Hammon N."/>
            <person name="Israni S."/>
            <person name="Pitluck S."/>
            <person name="Chain P."/>
            <person name="Malfatti S."/>
            <person name="Shin M."/>
            <person name="Vergez L."/>
            <person name="Schmutz J."/>
            <person name="Larimer F."/>
            <person name="Land M."/>
            <person name="Hauser L."/>
            <person name="Pelletier D.A."/>
            <person name="Kyrpides N."/>
            <person name="Anderson I."/>
            <person name="Oda Y."/>
            <person name="Harwood C.S."/>
            <person name="Richardson P."/>
        </authorList>
    </citation>
    <scope>NUCLEOTIDE SEQUENCE [LARGE SCALE GENOMIC DNA]</scope>
    <source>
        <strain evidence="14 15">HaA2</strain>
    </source>
</reference>
<evidence type="ECO:0000313" key="15">
    <source>
        <dbReference type="Proteomes" id="UP000008809"/>
    </source>
</evidence>
<evidence type="ECO:0000256" key="9">
    <source>
        <dbReference type="PROSITE-ProRule" id="PRU00169"/>
    </source>
</evidence>
<dbReference type="PANTHER" id="PTHR43065">
    <property type="entry name" value="SENSOR HISTIDINE KINASE"/>
    <property type="match status" value="1"/>
</dbReference>
<dbReference type="Gene3D" id="3.30.565.10">
    <property type="entry name" value="Histidine kinase-like ATPase, C-terminal domain"/>
    <property type="match status" value="1"/>
</dbReference>
<dbReference type="NCBIfam" id="TIGR00229">
    <property type="entry name" value="sensory_box"/>
    <property type="match status" value="2"/>
</dbReference>
<keyword evidence="15" id="KW-1185">Reference proteome</keyword>
<feature type="domain" description="Histidine kinase" evidence="11">
    <location>
        <begin position="282"/>
        <end position="505"/>
    </location>
</feature>
<dbReference type="Pfam" id="PF00072">
    <property type="entry name" value="Response_reg"/>
    <property type="match status" value="1"/>
</dbReference>
<dbReference type="SUPFAM" id="SSF55874">
    <property type="entry name" value="ATPase domain of HSP90 chaperone/DNA topoisomerase II/histidine kinase"/>
    <property type="match status" value="1"/>
</dbReference>
<dbReference type="Pfam" id="PF00989">
    <property type="entry name" value="PAS"/>
    <property type="match status" value="2"/>
</dbReference>
<dbReference type="STRING" id="316058.RPB_2148"/>
<dbReference type="GO" id="GO:0005524">
    <property type="term" value="F:ATP binding"/>
    <property type="evidence" value="ECO:0007669"/>
    <property type="project" value="UniProtKB-KW"/>
</dbReference>
<feature type="domain" description="PAS" evidence="13">
    <location>
        <begin position="142"/>
        <end position="194"/>
    </location>
</feature>
<evidence type="ECO:0000256" key="3">
    <source>
        <dbReference type="ARBA" id="ARBA00022553"/>
    </source>
</evidence>
<evidence type="ECO:0000256" key="2">
    <source>
        <dbReference type="ARBA" id="ARBA00012438"/>
    </source>
</evidence>
<evidence type="ECO:0000259" key="13">
    <source>
        <dbReference type="PROSITE" id="PS50112"/>
    </source>
</evidence>
<dbReference type="SUPFAM" id="SSF52172">
    <property type="entry name" value="CheY-like"/>
    <property type="match status" value="1"/>
</dbReference>
<dbReference type="PROSITE" id="PS50110">
    <property type="entry name" value="RESPONSE_REGULATORY"/>
    <property type="match status" value="1"/>
</dbReference>
<dbReference type="InterPro" id="IPR000014">
    <property type="entry name" value="PAS"/>
</dbReference>
<dbReference type="OrthoDB" id="9796100at2"/>
<feature type="domain" description="PAS" evidence="13">
    <location>
        <begin position="30"/>
        <end position="75"/>
    </location>
</feature>
<comment type="catalytic activity">
    <reaction evidence="1">
        <text>ATP + protein L-histidine = ADP + protein N-phospho-L-histidine.</text>
        <dbReference type="EC" id="2.7.13.3"/>
    </reaction>
</comment>
<gene>
    <name evidence="14" type="ordered locus">RPB_2148</name>
</gene>
<keyword evidence="5" id="KW-0547">Nucleotide-binding</keyword>
<dbReference type="EC" id="2.7.13.3" evidence="2"/>
<protein>
    <recommendedName>
        <fullName evidence="2">histidine kinase</fullName>
        <ecNumber evidence="2">2.7.13.3</ecNumber>
    </recommendedName>
</protein>
<dbReference type="InterPro" id="IPR013767">
    <property type="entry name" value="PAS_fold"/>
</dbReference>
<dbReference type="SMART" id="SM00388">
    <property type="entry name" value="HisKA"/>
    <property type="match status" value="1"/>
</dbReference>
<dbReference type="Pfam" id="PF00512">
    <property type="entry name" value="HisKA"/>
    <property type="match status" value="1"/>
</dbReference>
<dbReference type="EMBL" id="CP000250">
    <property type="protein sequence ID" value="ABD06854.1"/>
    <property type="molecule type" value="Genomic_DNA"/>
</dbReference>
<evidence type="ECO:0000256" key="5">
    <source>
        <dbReference type="ARBA" id="ARBA00022741"/>
    </source>
</evidence>
<proteinExistence type="predicted"/>
<dbReference type="SMART" id="SM00387">
    <property type="entry name" value="HATPase_c"/>
    <property type="match status" value="1"/>
</dbReference>
<dbReference type="HOGENOM" id="CLU_000445_114_51_5"/>
<evidence type="ECO:0000256" key="10">
    <source>
        <dbReference type="SAM" id="MobiDB-lite"/>
    </source>
</evidence>
<dbReference type="InterPro" id="IPR003661">
    <property type="entry name" value="HisK_dim/P_dom"/>
</dbReference>
<dbReference type="InterPro" id="IPR036890">
    <property type="entry name" value="HATPase_C_sf"/>
</dbReference>
<keyword evidence="4 14" id="KW-0808">Transferase</keyword>
<dbReference type="SUPFAM" id="SSF47384">
    <property type="entry name" value="Homodimeric domain of signal transducing histidine kinase"/>
    <property type="match status" value="1"/>
</dbReference>
<dbReference type="InterPro" id="IPR005467">
    <property type="entry name" value="His_kinase_dom"/>
</dbReference>
<dbReference type="GO" id="GO:0000155">
    <property type="term" value="F:phosphorelay sensor kinase activity"/>
    <property type="evidence" value="ECO:0007669"/>
    <property type="project" value="InterPro"/>
</dbReference>
<evidence type="ECO:0000259" key="11">
    <source>
        <dbReference type="PROSITE" id="PS50109"/>
    </source>
</evidence>
<dbReference type="PRINTS" id="PR00344">
    <property type="entry name" value="BCTRLSENSOR"/>
</dbReference>
<dbReference type="SMART" id="SM00091">
    <property type="entry name" value="PAS"/>
    <property type="match status" value="2"/>
</dbReference>
<dbReference type="Gene3D" id="1.10.287.130">
    <property type="match status" value="1"/>
</dbReference>
<dbReference type="GO" id="GO:0006355">
    <property type="term" value="P:regulation of DNA-templated transcription"/>
    <property type="evidence" value="ECO:0007669"/>
    <property type="project" value="InterPro"/>
</dbReference>
<evidence type="ECO:0000256" key="8">
    <source>
        <dbReference type="ARBA" id="ARBA00023012"/>
    </source>
</evidence>
<keyword evidence="3 9" id="KW-0597">Phosphoprotein</keyword>
<keyword evidence="8" id="KW-0902">Two-component regulatory system</keyword>
<keyword evidence="7" id="KW-0067">ATP-binding</keyword>
<dbReference type="CDD" id="cd00082">
    <property type="entry name" value="HisKA"/>
    <property type="match status" value="1"/>
</dbReference>
<dbReference type="InterPro" id="IPR001789">
    <property type="entry name" value="Sig_transdc_resp-reg_receiver"/>
</dbReference>
<organism evidence="14 15">
    <name type="scientific">Rhodopseudomonas palustris (strain HaA2)</name>
    <dbReference type="NCBI Taxonomy" id="316058"/>
    <lineage>
        <taxon>Bacteria</taxon>
        <taxon>Pseudomonadati</taxon>
        <taxon>Pseudomonadota</taxon>
        <taxon>Alphaproteobacteria</taxon>
        <taxon>Hyphomicrobiales</taxon>
        <taxon>Nitrobacteraceae</taxon>
        <taxon>Rhodopseudomonas</taxon>
    </lineage>
</organism>
<dbReference type="InterPro" id="IPR036097">
    <property type="entry name" value="HisK_dim/P_sf"/>
</dbReference>
<evidence type="ECO:0000313" key="14">
    <source>
        <dbReference type="EMBL" id="ABD06854.1"/>
    </source>
</evidence>
<dbReference type="Gene3D" id="3.30.450.20">
    <property type="entry name" value="PAS domain"/>
    <property type="match status" value="2"/>
</dbReference>
<evidence type="ECO:0000256" key="4">
    <source>
        <dbReference type="ARBA" id="ARBA00022679"/>
    </source>
</evidence>
<dbReference type="CDD" id="cd00130">
    <property type="entry name" value="PAS"/>
    <property type="match status" value="2"/>
</dbReference>
<dbReference type="InterPro" id="IPR035965">
    <property type="entry name" value="PAS-like_dom_sf"/>
</dbReference>
<accession>Q2IY56</accession>
<dbReference type="KEGG" id="rpb:RPB_2148"/>
<dbReference type="InterPro" id="IPR003594">
    <property type="entry name" value="HATPase_dom"/>
</dbReference>
<feature type="region of interest" description="Disordered" evidence="10">
    <location>
        <begin position="1"/>
        <end position="23"/>
    </location>
</feature>
<dbReference type="eggNOG" id="COG4191">
    <property type="taxonomic scope" value="Bacteria"/>
</dbReference>
<dbReference type="Proteomes" id="UP000008809">
    <property type="component" value="Chromosome"/>
</dbReference>
<dbReference type="InterPro" id="IPR004358">
    <property type="entry name" value="Sig_transdc_His_kin-like_C"/>
</dbReference>
<feature type="domain" description="Response regulatory" evidence="12">
    <location>
        <begin position="527"/>
        <end position="643"/>
    </location>
</feature>
<feature type="compositionally biased region" description="Basic and acidic residues" evidence="10">
    <location>
        <begin position="9"/>
        <end position="22"/>
    </location>
</feature>
<dbReference type="PROSITE" id="PS50109">
    <property type="entry name" value="HIS_KIN"/>
    <property type="match status" value="1"/>
</dbReference>